<dbReference type="GO" id="GO:0005525">
    <property type="term" value="F:GTP binding"/>
    <property type="evidence" value="ECO:0007669"/>
    <property type="project" value="UniProtKB-KW"/>
</dbReference>
<dbReference type="NCBIfam" id="TIGR00231">
    <property type="entry name" value="small_GTP"/>
    <property type="match status" value="1"/>
</dbReference>
<comment type="caution">
    <text evidence="3">The sequence shown here is derived from an EMBL/GenBank/DDBJ whole genome shotgun (WGS) entry which is preliminary data.</text>
</comment>
<dbReference type="OrthoDB" id="8830751at2759"/>
<dbReference type="SMART" id="SM00174">
    <property type="entry name" value="RHO"/>
    <property type="match status" value="1"/>
</dbReference>
<evidence type="ECO:0000256" key="2">
    <source>
        <dbReference type="ARBA" id="ARBA00023134"/>
    </source>
</evidence>
<gene>
    <name evidence="3" type="ORF">MGAL_10B038168</name>
</gene>
<protein>
    <submittedName>
        <fullName evidence="3">Uncharacterized protein</fullName>
    </submittedName>
</protein>
<dbReference type="InterPro" id="IPR027417">
    <property type="entry name" value="P-loop_NTPase"/>
</dbReference>
<dbReference type="Gene3D" id="3.40.50.300">
    <property type="entry name" value="P-loop containing nucleotide triphosphate hydrolases"/>
    <property type="match status" value="1"/>
</dbReference>
<dbReference type="GO" id="GO:0007264">
    <property type="term" value="P:small GTPase-mediated signal transduction"/>
    <property type="evidence" value="ECO:0007669"/>
    <property type="project" value="InterPro"/>
</dbReference>
<dbReference type="AlphaFoldDB" id="A0A8B6HM50"/>
<dbReference type="EMBL" id="UYJE01010219">
    <property type="protein sequence ID" value="VDI81000.1"/>
    <property type="molecule type" value="Genomic_DNA"/>
</dbReference>
<dbReference type="PRINTS" id="PR00449">
    <property type="entry name" value="RASTRNSFRMNG"/>
</dbReference>
<evidence type="ECO:0000256" key="1">
    <source>
        <dbReference type="ARBA" id="ARBA00022741"/>
    </source>
</evidence>
<dbReference type="PROSITE" id="PS51419">
    <property type="entry name" value="RAB"/>
    <property type="match status" value="1"/>
</dbReference>
<evidence type="ECO:0000313" key="3">
    <source>
        <dbReference type="EMBL" id="VDI81000.1"/>
    </source>
</evidence>
<dbReference type="InterPro" id="IPR005225">
    <property type="entry name" value="Small_GTP-bd"/>
</dbReference>
<keyword evidence="1" id="KW-0547">Nucleotide-binding</keyword>
<keyword evidence="4" id="KW-1185">Reference proteome</keyword>
<dbReference type="PANTHER" id="PTHR24072">
    <property type="entry name" value="RHO FAMILY GTPASE"/>
    <property type="match status" value="1"/>
</dbReference>
<accession>A0A8B6HM50</accession>
<dbReference type="Pfam" id="PF00071">
    <property type="entry name" value="Ras"/>
    <property type="match status" value="1"/>
</dbReference>
<dbReference type="SMART" id="SM00175">
    <property type="entry name" value="RAB"/>
    <property type="match status" value="1"/>
</dbReference>
<organism evidence="3 4">
    <name type="scientific">Mytilus galloprovincialis</name>
    <name type="common">Mediterranean mussel</name>
    <dbReference type="NCBI Taxonomy" id="29158"/>
    <lineage>
        <taxon>Eukaryota</taxon>
        <taxon>Metazoa</taxon>
        <taxon>Spiralia</taxon>
        <taxon>Lophotrochozoa</taxon>
        <taxon>Mollusca</taxon>
        <taxon>Bivalvia</taxon>
        <taxon>Autobranchia</taxon>
        <taxon>Pteriomorphia</taxon>
        <taxon>Mytilida</taxon>
        <taxon>Mytiloidea</taxon>
        <taxon>Mytilidae</taxon>
        <taxon>Mytilinae</taxon>
        <taxon>Mytilus</taxon>
    </lineage>
</organism>
<evidence type="ECO:0000313" key="4">
    <source>
        <dbReference type="Proteomes" id="UP000596742"/>
    </source>
</evidence>
<proteinExistence type="predicted"/>
<dbReference type="SUPFAM" id="SSF52540">
    <property type="entry name" value="P-loop containing nucleoside triphosphate hydrolases"/>
    <property type="match status" value="1"/>
</dbReference>
<dbReference type="GO" id="GO:0003924">
    <property type="term" value="F:GTPase activity"/>
    <property type="evidence" value="ECO:0007669"/>
    <property type="project" value="InterPro"/>
</dbReference>
<dbReference type="CDD" id="cd00157">
    <property type="entry name" value="Rho"/>
    <property type="match status" value="1"/>
</dbReference>
<reference evidence="3" key="1">
    <citation type="submission" date="2018-11" db="EMBL/GenBank/DDBJ databases">
        <authorList>
            <person name="Alioto T."/>
            <person name="Alioto T."/>
        </authorList>
    </citation>
    <scope>NUCLEOTIDE SEQUENCE</scope>
</reference>
<keyword evidence="2" id="KW-0342">GTP-binding</keyword>
<dbReference type="InterPro" id="IPR003578">
    <property type="entry name" value="Small_GTPase_Rho"/>
</dbReference>
<name>A0A8B6HM50_MYTGA</name>
<dbReference type="Proteomes" id="UP000596742">
    <property type="component" value="Unassembled WGS sequence"/>
</dbReference>
<sequence>MNIIKTVTVGDDYCGKTMLLQAMIQSDFKIYVHEPYVPTVFDSFTLTLNFHGVDTTVGLWDTAGQEDFDLLRPHSYPQTDVVLVTFDIANPLSFENVEKKWLPEVLHHMINVPRILVGTKLGIHLCYSKTVVIISL</sequence>
<dbReference type="InterPro" id="IPR001806">
    <property type="entry name" value="Small_GTPase"/>
</dbReference>
<dbReference type="PROSITE" id="PS51420">
    <property type="entry name" value="RHO"/>
    <property type="match status" value="1"/>
</dbReference>